<evidence type="ECO:0000313" key="1">
    <source>
        <dbReference type="EnsemblPlants" id="Kaladp0059s0080.1.v1.1.CDS.1"/>
    </source>
</evidence>
<dbReference type="Gramene" id="Kaladp0059s0080.1.v1.1">
    <property type="protein sequence ID" value="Kaladp0059s0080.1.v1.1.CDS.1"/>
    <property type="gene ID" value="Kaladp0059s0080.v1.1"/>
</dbReference>
<proteinExistence type="predicted"/>
<dbReference type="AlphaFoldDB" id="A0A7N0U9W9"/>
<protein>
    <submittedName>
        <fullName evidence="1">Uncharacterized protein</fullName>
    </submittedName>
</protein>
<dbReference type="EnsemblPlants" id="Kaladp0059s0080.1.v1.1">
    <property type="protein sequence ID" value="Kaladp0059s0080.1.v1.1.CDS.1"/>
    <property type="gene ID" value="Kaladp0059s0080.v1.1"/>
</dbReference>
<keyword evidence="2" id="KW-1185">Reference proteome</keyword>
<evidence type="ECO:0000313" key="2">
    <source>
        <dbReference type="Proteomes" id="UP000594263"/>
    </source>
</evidence>
<organism evidence="1 2">
    <name type="scientific">Kalanchoe fedtschenkoi</name>
    <name type="common">Lavender scallops</name>
    <name type="synonym">South American air plant</name>
    <dbReference type="NCBI Taxonomy" id="63787"/>
    <lineage>
        <taxon>Eukaryota</taxon>
        <taxon>Viridiplantae</taxon>
        <taxon>Streptophyta</taxon>
        <taxon>Embryophyta</taxon>
        <taxon>Tracheophyta</taxon>
        <taxon>Spermatophyta</taxon>
        <taxon>Magnoliopsida</taxon>
        <taxon>eudicotyledons</taxon>
        <taxon>Gunneridae</taxon>
        <taxon>Pentapetalae</taxon>
        <taxon>Saxifragales</taxon>
        <taxon>Crassulaceae</taxon>
        <taxon>Kalanchoe</taxon>
    </lineage>
</organism>
<accession>A0A7N0U9W9</accession>
<reference evidence="1" key="1">
    <citation type="submission" date="2021-01" db="UniProtKB">
        <authorList>
            <consortium name="EnsemblPlants"/>
        </authorList>
    </citation>
    <scope>IDENTIFICATION</scope>
</reference>
<dbReference type="Proteomes" id="UP000594263">
    <property type="component" value="Unplaced"/>
</dbReference>
<sequence length="61" mass="7025">MMSVTIVKILRCTYLSRNYNSPEALHSTVESSTCTTTLHQIANKDCSFQHVVKLRIKRQQN</sequence>
<name>A0A7N0U9W9_KALFE</name>